<name>A0A5S3UR49_9GAMM</name>
<sequence length="132" mass="15457">RTRVYHRWKDRFLGKSIDTSVLSAADKEIYSMWKRAASQLNFSTEEQMEVMMIEVTAKAIKRHDKILRQELGCEEYTCEKLEKFEPITKTGKEAKLGYLTCMKMMGIDTEEKNVTVLNELDEYIEGKKTAFE</sequence>
<gene>
    <name evidence="1" type="ORF">CWC19_21495</name>
</gene>
<dbReference type="EMBL" id="PNBX01000271">
    <property type="protein sequence ID" value="TMO58790.1"/>
    <property type="molecule type" value="Genomic_DNA"/>
</dbReference>
<reference evidence="1 2" key="1">
    <citation type="submission" date="2018-01" db="EMBL/GenBank/DDBJ databases">
        <authorList>
            <person name="Paulsen S."/>
            <person name="Gram L.K."/>
        </authorList>
    </citation>
    <scope>NUCLEOTIDE SEQUENCE [LARGE SCALE GENOMIC DNA]</scope>
    <source>
        <strain evidence="1 2">S3790</strain>
    </source>
</reference>
<comment type="caution">
    <text evidence="1">The sequence shown here is derived from an EMBL/GenBank/DDBJ whole genome shotgun (WGS) entry which is preliminary data.</text>
</comment>
<dbReference type="AlphaFoldDB" id="A0A5S3UR49"/>
<evidence type="ECO:0000313" key="1">
    <source>
        <dbReference type="EMBL" id="TMO58790.1"/>
    </source>
</evidence>
<protein>
    <submittedName>
        <fullName evidence="1">Peptidase S8</fullName>
    </submittedName>
</protein>
<reference evidence="2" key="2">
    <citation type="submission" date="2019-06" db="EMBL/GenBank/DDBJ databases">
        <title>Co-occurence of chitin degradation, pigmentation and bioactivity in marine Pseudoalteromonas.</title>
        <authorList>
            <person name="Sonnenschein E.C."/>
            <person name="Bech P.K."/>
        </authorList>
    </citation>
    <scope>NUCLEOTIDE SEQUENCE [LARGE SCALE GENOMIC DNA]</scope>
    <source>
        <strain evidence="2">S3790</strain>
    </source>
</reference>
<feature type="non-terminal residue" evidence="1">
    <location>
        <position position="132"/>
    </location>
</feature>
<dbReference type="Proteomes" id="UP000307217">
    <property type="component" value="Unassembled WGS sequence"/>
</dbReference>
<evidence type="ECO:0000313" key="2">
    <source>
        <dbReference type="Proteomes" id="UP000307217"/>
    </source>
</evidence>
<proteinExistence type="predicted"/>
<feature type="non-terminal residue" evidence="1">
    <location>
        <position position="1"/>
    </location>
</feature>
<organism evidence="1 2">
    <name type="scientific">Pseudoalteromonas aurantia</name>
    <dbReference type="NCBI Taxonomy" id="43654"/>
    <lineage>
        <taxon>Bacteria</taxon>
        <taxon>Pseudomonadati</taxon>
        <taxon>Pseudomonadota</taxon>
        <taxon>Gammaproteobacteria</taxon>
        <taxon>Alteromonadales</taxon>
        <taxon>Pseudoalteromonadaceae</taxon>
        <taxon>Pseudoalteromonas</taxon>
    </lineage>
</organism>
<accession>A0A5S3UR49</accession>